<organism evidence="1 2">
    <name type="scientific">Roseateles albus</name>
    <dbReference type="NCBI Taxonomy" id="2987525"/>
    <lineage>
        <taxon>Bacteria</taxon>
        <taxon>Pseudomonadati</taxon>
        <taxon>Pseudomonadota</taxon>
        <taxon>Betaproteobacteria</taxon>
        <taxon>Burkholderiales</taxon>
        <taxon>Sphaerotilaceae</taxon>
        <taxon>Roseateles</taxon>
    </lineage>
</organism>
<name>A0ABT5KHX1_9BURK</name>
<protein>
    <recommendedName>
        <fullName evidence="3">Nucleotidyltransferase</fullName>
    </recommendedName>
</protein>
<gene>
    <name evidence="1" type="ORF">PRZ03_17880</name>
</gene>
<keyword evidence="2" id="KW-1185">Reference proteome</keyword>
<evidence type="ECO:0008006" key="3">
    <source>
        <dbReference type="Google" id="ProtNLM"/>
    </source>
</evidence>
<reference evidence="1 2" key="1">
    <citation type="submission" date="2022-10" db="EMBL/GenBank/DDBJ databases">
        <title>Paucibacter sp. hw1 Genome sequencing.</title>
        <authorList>
            <person name="Park S."/>
        </authorList>
    </citation>
    <scope>NUCLEOTIDE SEQUENCE [LARGE SCALE GENOMIC DNA]</scope>
    <source>
        <strain evidence="2">hw1</strain>
    </source>
</reference>
<sequence length="298" mass="32732">MAEKHKKAALYSKETTVACEVALGLLHEAFGGFKDSLRLIGGLVPRYLAPTEPAHVGTTDVDIVLDVQVLLAGEDYSSLRDQLKKAGFQRLVRDDGKASSWQWQLDVKGLVVVVEFLVNSDDPSEKGVVNLDGEEISACRIPHAGMAKDWFVAHTICFVRPDGAGISSETIRHADASAFVALKALAMKYRFEAKDVADLVHVLRHYENAPASIAEQFGARLAAGAYAEQLQLALDTLEEKFCTDEHTAGYLKDGPGRYVQFYDINDDEARTLELREVSGLVTEFVRLVRAAKAKVLLQ</sequence>
<proteinExistence type="predicted"/>
<dbReference type="Proteomes" id="UP001221189">
    <property type="component" value="Unassembled WGS sequence"/>
</dbReference>
<accession>A0ABT5KHX1</accession>
<evidence type="ECO:0000313" key="1">
    <source>
        <dbReference type="EMBL" id="MDC8773455.1"/>
    </source>
</evidence>
<evidence type="ECO:0000313" key="2">
    <source>
        <dbReference type="Proteomes" id="UP001221189"/>
    </source>
</evidence>
<dbReference type="EMBL" id="JAQQXT010000012">
    <property type="protein sequence ID" value="MDC8773455.1"/>
    <property type="molecule type" value="Genomic_DNA"/>
</dbReference>
<comment type="caution">
    <text evidence="1">The sequence shown here is derived from an EMBL/GenBank/DDBJ whole genome shotgun (WGS) entry which is preliminary data.</text>
</comment>
<dbReference type="RefSeq" id="WP_273601585.1">
    <property type="nucleotide sequence ID" value="NZ_JAQQXT010000012.1"/>
</dbReference>